<proteinExistence type="predicted"/>
<gene>
    <name evidence="1" type="ORF">NPIL_117401</name>
</gene>
<keyword evidence="2" id="KW-1185">Reference proteome</keyword>
<protein>
    <submittedName>
        <fullName evidence="1">Uncharacterized protein</fullName>
    </submittedName>
</protein>
<comment type="caution">
    <text evidence="1">The sequence shown here is derived from an EMBL/GenBank/DDBJ whole genome shotgun (WGS) entry which is preliminary data.</text>
</comment>
<dbReference type="EMBL" id="BMAW01037187">
    <property type="protein sequence ID" value="GFU47286.1"/>
    <property type="molecule type" value="Genomic_DNA"/>
</dbReference>
<sequence length="136" mass="15574">MITPQFHQDREKTHGCYSDLCLTEMGLHDETLFLPRDFFNLNREFRQLVTTTSAQEKERHLYVNAVLRLTPGELFSPFFPSHYYKIPGLVSKPVSTAGNANAGKMLFRDDRKATIVCALVLSADQQPCRCYPFISL</sequence>
<evidence type="ECO:0000313" key="1">
    <source>
        <dbReference type="EMBL" id="GFU47286.1"/>
    </source>
</evidence>
<accession>A0A8X6R0U4</accession>
<reference evidence="1" key="1">
    <citation type="submission" date="2020-08" db="EMBL/GenBank/DDBJ databases">
        <title>Multicomponent nature underlies the extraordinary mechanical properties of spider dragline silk.</title>
        <authorList>
            <person name="Kono N."/>
            <person name="Nakamura H."/>
            <person name="Mori M."/>
            <person name="Yoshida Y."/>
            <person name="Ohtoshi R."/>
            <person name="Malay A.D."/>
            <person name="Moran D.A.P."/>
            <person name="Tomita M."/>
            <person name="Numata K."/>
            <person name="Arakawa K."/>
        </authorList>
    </citation>
    <scope>NUCLEOTIDE SEQUENCE</scope>
</reference>
<dbReference type="Proteomes" id="UP000887013">
    <property type="component" value="Unassembled WGS sequence"/>
</dbReference>
<evidence type="ECO:0000313" key="2">
    <source>
        <dbReference type="Proteomes" id="UP000887013"/>
    </source>
</evidence>
<organism evidence="1 2">
    <name type="scientific">Nephila pilipes</name>
    <name type="common">Giant wood spider</name>
    <name type="synonym">Nephila maculata</name>
    <dbReference type="NCBI Taxonomy" id="299642"/>
    <lineage>
        <taxon>Eukaryota</taxon>
        <taxon>Metazoa</taxon>
        <taxon>Ecdysozoa</taxon>
        <taxon>Arthropoda</taxon>
        <taxon>Chelicerata</taxon>
        <taxon>Arachnida</taxon>
        <taxon>Araneae</taxon>
        <taxon>Araneomorphae</taxon>
        <taxon>Entelegynae</taxon>
        <taxon>Araneoidea</taxon>
        <taxon>Nephilidae</taxon>
        <taxon>Nephila</taxon>
    </lineage>
</organism>
<dbReference type="AlphaFoldDB" id="A0A8X6R0U4"/>
<name>A0A8X6R0U4_NEPPI</name>